<evidence type="ECO:0000313" key="2">
    <source>
        <dbReference type="Proteomes" id="UP000301751"/>
    </source>
</evidence>
<dbReference type="Proteomes" id="UP000301751">
    <property type="component" value="Unassembled WGS sequence"/>
</dbReference>
<protein>
    <submittedName>
        <fullName evidence="1">Uncharacterized protein</fullName>
    </submittedName>
</protein>
<comment type="caution">
    <text evidence="1">The sequence shown here is derived from an EMBL/GenBank/DDBJ whole genome shotgun (WGS) entry which is preliminary data.</text>
</comment>
<name>A0A480AXA0_9BURK</name>
<keyword evidence="2" id="KW-1185">Reference proteome</keyword>
<gene>
    <name evidence="1" type="ORF">AQPW35_51750</name>
</gene>
<evidence type="ECO:0000313" key="1">
    <source>
        <dbReference type="EMBL" id="GCL66094.1"/>
    </source>
</evidence>
<accession>A0A480AXA0</accession>
<reference evidence="2" key="1">
    <citation type="submission" date="2019-03" db="EMBL/GenBank/DDBJ databases">
        <title>Aquabacterium pictum sp.nov., the first bacteriochlorophyll a-containing freshwater bacterium in the genus Aquabacterium of the class Betaproteobacteria.</title>
        <authorList>
            <person name="Hirose S."/>
            <person name="Tank M."/>
            <person name="Hara E."/>
            <person name="Tamaki H."/>
            <person name="Takaichi S."/>
            <person name="Haruta S."/>
            <person name="Hanada S."/>
        </authorList>
    </citation>
    <scope>NUCLEOTIDE SEQUENCE [LARGE SCALE GENOMIC DNA]</scope>
    <source>
        <strain evidence="2">W35</strain>
    </source>
</reference>
<proteinExistence type="predicted"/>
<organism evidence="1 2">
    <name type="scientific">Pseudaquabacterium pictum</name>
    <dbReference type="NCBI Taxonomy" id="2315236"/>
    <lineage>
        <taxon>Bacteria</taxon>
        <taxon>Pseudomonadati</taxon>
        <taxon>Pseudomonadota</taxon>
        <taxon>Betaproteobacteria</taxon>
        <taxon>Burkholderiales</taxon>
        <taxon>Sphaerotilaceae</taxon>
        <taxon>Pseudaquabacterium</taxon>
    </lineage>
</organism>
<sequence length="134" mass="14449">MAGIVSSAHSGTKHMGDGLLQTVPSLLCAAEYRALQTSRARGRIPRAGTRSPVVAQASASPNDCKMFETVSPRAGGNRQQPLRCCPLPPASNFGFLHLVVIEEDRAYDSNGSTVTRRAKQEQSFDLTMTRFEVG</sequence>
<dbReference type="EMBL" id="BJCL01000025">
    <property type="protein sequence ID" value="GCL66094.1"/>
    <property type="molecule type" value="Genomic_DNA"/>
</dbReference>
<dbReference type="AlphaFoldDB" id="A0A480AXA0"/>
<dbReference type="RefSeq" id="WP_137735796.1">
    <property type="nucleotide sequence ID" value="NZ_BJCL01000025.1"/>
</dbReference>